<comment type="caution">
    <text evidence="1">The sequence shown here is derived from an EMBL/GenBank/DDBJ whole genome shotgun (WGS) entry which is preliminary data.</text>
</comment>
<dbReference type="RefSeq" id="WP_033629294.1">
    <property type="nucleotide sequence ID" value="NZ_JYGO01000007.1"/>
</dbReference>
<dbReference type="AlphaFoldDB" id="A0A0F2D1G9"/>
<proteinExistence type="predicted"/>
<name>A0A0F2D1G9_STROR</name>
<dbReference type="PATRIC" id="fig|28037.214.peg.383"/>
<organism evidence="1 2">
    <name type="scientific">Streptococcus oralis subsp. oralis</name>
    <dbReference type="NCBI Taxonomy" id="1891914"/>
    <lineage>
        <taxon>Bacteria</taxon>
        <taxon>Bacillati</taxon>
        <taxon>Bacillota</taxon>
        <taxon>Bacilli</taxon>
        <taxon>Lactobacillales</taxon>
        <taxon>Streptococcaceae</taxon>
        <taxon>Streptococcus</taxon>
    </lineage>
</organism>
<reference evidence="1 2" key="1">
    <citation type="submission" date="2015-02" db="EMBL/GenBank/DDBJ databases">
        <title>Evolution of amylase-binding proteins of oral streptococcal species.</title>
        <authorList>
            <person name="Haase E.M."/>
        </authorList>
    </citation>
    <scope>NUCLEOTIDE SEQUENCE [LARGE SCALE GENOMIC DNA]</scope>
    <source>
        <strain evidence="1 2">SK141</strain>
    </source>
</reference>
<gene>
    <name evidence="1" type="ORF">TZ92_00391</name>
</gene>
<evidence type="ECO:0000313" key="1">
    <source>
        <dbReference type="EMBL" id="KJQ71684.1"/>
    </source>
</evidence>
<dbReference type="EMBL" id="JYGR01000003">
    <property type="protein sequence ID" value="KJQ71684.1"/>
    <property type="molecule type" value="Genomic_DNA"/>
</dbReference>
<sequence>MKIRVNRDSVCMGDDVLPHETEFEIPEDMTVNEFFDFLEKERYLPSVQGNNVAWELRNRNGEQGVYFTKTREIIHPDAVLKEMLEGITEIPLFVLLYHYTPEAYYIRKENK</sequence>
<accession>A0A0F2D1G9</accession>
<dbReference type="Proteomes" id="UP000033716">
    <property type="component" value="Unassembled WGS sequence"/>
</dbReference>
<protein>
    <submittedName>
        <fullName evidence="1">Uncharacterized protein</fullName>
    </submittedName>
</protein>
<evidence type="ECO:0000313" key="2">
    <source>
        <dbReference type="Proteomes" id="UP000033716"/>
    </source>
</evidence>